<dbReference type="PANTHER" id="PTHR35040:SF9">
    <property type="entry name" value="4-LIKE CELL SURFACE PROTEIN, PUTATIVE (AFU_ORTHOLOGUE AFUA_4G14080)-RELATED"/>
    <property type="match status" value="1"/>
</dbReference>
<sequence>MSPYETHKKKDLMLLVPLYEHPADRPEAWELLIASAGRLHSVVLNPDSGPGAAPDERFAAVAGRLRAAGVPVLGYTDTDYGRRPHAAVVQDLLRHRDWYQADGAFLDQASADPELLPHYGRLAVAARAAGARTLVLNHGVHPHPGYAALADLLVTFEGPWDAYRDAGAAPRWTADHPAQLFCHLVYAVPPGAPAARLALERRAAVHCAVPGTGAHPWGTLPYALEATA</sequence>
<accession>A0ABQ3EFY4</accession>
<dbReference type="Proteomes" id="UP000642673">
    <property type="component" value="Unassembled WGS sequence"/>
</dbReference>
<dbReference type="EMBL" id="BMVP01000001">
    <property type="protein sequence ID" value="GHB37649.1"/>
    <property type="molecule type" value="Genomic_DNA"/>
</dbReference>
<organism evidence="1 2">
    <name type="scientific">Streptomyces cirratus</name>
    <dbReference type="NCBI Taxonomy" id="68187"/>
    <lineage>
        <taxon>Bacteria</taxon>
        <taxon>Bacillati</taxon>
        <taxon>Actinomycetota</taxon>
        <taxon>Actinomycetes</taxon>
        <taxon>Kitasatosporales</taxon>
        <taxon>Streptomycetaceae</taxon>
        <taxon>Streptomyces</taxon>
    </lineage>
</organism>
<dbReference type="PANTHER" id="PTHR35040">
    <property type="match status" value="1"/>
</dbReference>
<evidence type="ECO:0008006" key="3">
    <source>
        <dbReference type="Google" id="ProtNLM"/>
    </source>
</evidence>
<dbReference type="InterPro" id="IPR021986">
    <property type="entry name" value="Spherulin4"/>
</dbReference>
<evidence type="ECO:0000313" key="2">
    <source>
        <dbReference type="Proteomes" id="UP000642673"/>
    </source>
</evidence>
<keyword evidence="2" id="KW-1185">Reference proteome</keyword>
<reference evidence="2" key="1">
    <citation type="journal article" date="2019" name="Int. J. Syst. Evol. Microbiol.">
        <title>The Global Catalogue of Microorganisms (GCM) 10K type strain sequencing project: providing services to taxonomists for standard genome sequencing and annotation.</title>
        <authorList>
            <consortium name="The Broad Institute Genomics Platform"/>
            <consortium name="The Broad Institute Genome Sequencing Center for Infectious Disease"/>
            <person name="Wu L."/>
            <person name="Ma J."/>
        </authorList>
    </citation>
    <scope>NUCLEOTIDE SEQUENCE [LARGE SCALE GENOMIC DNA]</scope>
    <source>
        <strain evidence="2">JCM 4738</strain>
    </source>
</reference>
<evidence type="ECO:0000313" key="1">
    <source>
        <dbReference type="EMBL" id="GHB37649.1"/>
    </source>
</evidence>
<protein>
    <recommendedName>
        <fullName evidence="3">Spherulation-specific family 4</fullName>
    </recommendedName>
</protein>
<dbReference type="Pfam" id="PF12138">
    <property type="entry name" value="Spherulin4"/>
    <property type="match status" value="1"/>
</dbReference>
<comment type="caution">
    <text evidence="1">The sequence shown here is derived from an EMBL/GenBank/DDBJ whole genome shotgun (WGS) entry which is preliminary data.</text>
</comment>
<gene>
    <name evidence="1" type="ORF">GCM10010347_03700</name>
</gene>
<proteinExistence type="predicted"/>
<name>A0ABQ3EFY4_9ACTN</name>